<keyword evidence="5 9" id="KW-0963">Cytoplasm</keyword>
<comment type="cofactor">
    <cofactor evidence="2">
        <name>Mg(2+)</name>
        <dbReference type="ChEBI" id="CHEBI:18420"/>
    </cofactor>
</comment>
<feature type="binding site" evidence="9">
    <location>
        <position position="11"/>
    </location>
    <ligand>
        <name>a divalent metal cation</name>
        <dbReference type="ChEBI" id="CHEBI:60240"/>
    </ligand>
</feature>
<accession>A0A1I1ILK9</accession>
<dbReference type="RefSeq" id="WP_091963968.1">
    <property type="nucleotide sequence ID" value="NZ_FOLH01000005.1"/>
</dbReference>
<comment type="similarity">
    <text evidence="4 9">Belongs to the SurE nucleotidase family.</text>
</comment>
<feature type="binding site" evidence="9">
    <location>
        <position position="94"/>
    </location>
    <ligand>
        <name>a divalent metal cation</name>
        <dbReference type="ChEBI" id="CHEBI:60240"/>
    </ligand>
</feature>
<evidence type="ECO:0000259" key="10">
    <source>
        <dbReference type="Pfam" id="PF01975"/>
    </source>
</evidence>
<evidence type="ECO:0000256" key="5">
    <source>
        <dbReference type="ARBA" id="ARBA00022490"/>
    </source>
</evidence>
<evidence type="ECO:0000256" key="4">
    <source>
        <dbReference type="ARBA" id="ARBA00011062"/>
    </source>
</evidence>
<keyword evidence="8 9" id="KW-0378">Hydrolase</keyword>
<comment type="cofactor">
    <cofactor evidence="9">
        <name>a divalent metal cation</name>
        <dbReference type="ChEBI" id="CHEBI:60240"/>
    </cofactor>
    <text evidence="9">Binds 1 divalent metal cation per subunit.</text>
</comment>
<feature type="binding site" evidence="9">
    <location>
        <position position="42"/>
    </location>
    <ligand>
        <name>a divalent metal cation</name>
        <dbReference type="ChEBI" id="CHEBI:60240"/>
    </ligand>
</feature>
<reference evidence="11 12" key="1">
    <citation type="submission" date="2016-10" db="EMBL/GenBank/DDBJ databases">
        <authorList>
            <person name="de Groot N.N."/>
        </authorList>
    </citation>
    <scope>NUCLEOTIDE SEQUENCE [LARGE SCALE GENOMIC DNA]</scope>
    <source>
        <strain evidence="11 12">DSM 18438</strain>
    </source>
</reference>
<dbReference type="InterPro" id="IPR036523">
    <property type="entry name" value="SurE-like_sf"/>
</dbReference>
<protein>
    <recommendedName>
        <fullName evidence="9">5'-nucleotidase SurE</fullName>
        <ecNumber evidence="9">3.1.3.5</ecNumber>
    </recommendedName>
    <alternativeName>
        <fullName evidence="9">Nucleoside 5'-monophosphate phosphohydrolase</fullName>
    </alternativeName>
</protein>
<dbReference type="Pfam" id="PF01975">
    <property type="entry name" value="SurE"/>
    <property type="match status" value="1"/>
</dbReference>
<dbReference type="NCBIfam" id="NF001490">
    <property type="entry name" value="PRK00346.1-4"/>
    <property type="match status" value="1"/>
</dbReference>
<dbReference type="NCBIfam" id="NF001489">
    <property type="entry name" value="PRK00346.1-3"/>
    <property type="match status" value="1"/>
</dbReference>
<evidence type="ECO:0000256" key="2">
    <source>
        <dbReference type="ARBA" id="ARBA00001946"/>
    </source>
</evidence>
<keyword evidence="12" id="KW-1185">Reference proteome</keyword>
<dbReference type="STRING" id="1122252.SAMN05660443_2392"/>
<keyword evidence="7 9" id="KW-0547">Nucleotide-binding</keyword>
<name>A0A1I1ILK9_9GAMM</name>
<dbReference type="OrthoDB" id="9780815at2"/>
<dbReference type="AlphaFoldDB" id="A0A1I1ILK9"/>
<dbReference type="EMBL" id="FOLH01000005">
    <property type="protein sequence ID" value="SFC37174.1"/>
    <property type="molecule type" value="Genomic_DNA"/>
</dbReference>
<gene>
    <name evidence="9" type="primary">surE</name>
    <name evidence="11" type="ORF">SAMN05660443_2392</name>
</gene>
<sequence>MQPIKLLLSNDDGVHAEGLATLADAVKDLGEIQVVAPDRNRSGASNSLTLDRPLNPQQLSNGFWSVDGTPTDCVHLAVGGLFGGQPDLVLSGINHGANLGDDVLYSGTVAAATEGRFLGLPALAFSLAGSNHLATAAQVVRKLLQVFLHNPEALKLPARSLLNINIPDVPAFALKGYKITRLGHRGRGNQPVEVLNPAGQKRYWIAPPGDALEAGPGTDFHAIHQGYVSITPLQFDMTRHESLEQVEAWLNSYN</sequence>
<dbReference type="GO" id="GO:0046872">
    <property type="term" value="F:metal ion binding"/>
    <property type="evidence" value="ECO:0007669"/>
    <property type="project" value="UniProtKB-UniRule"/>
</dbReference>
<comment type="catalytic activity">
    <reaction evidence="1 9">
        <text>a ribonucleoside 5'-phosphate + H2O = a ribonucleoside + phosphate</text>
        <dbReference type="Rhea" id="RHEA:12484"/>
        <dbReference type="ChEBI" id="CHEBI:15377"/>
        <dbReference type="ChEBI" id="CHEBI:18254"/>
        <dbReference type="ChEBI" id="CHEBI:43474"/>
        <dbReference type="ChEBI" id="CHEBI:58043"/>
        <dbReference type="EC" id="3.1.3.5"/>
    </reaction>
</comment>
<dbReference type="NCBIfam" id="TIGR00087">
    <property type="entry name" value="surE"/>
    <property type="match status" value="1"/>
</dbReference>
<dbReference type="FunFam" id="3.40.1210.10:FF:000001">
    <property type="entry name" value="5'/3'-nucleotidase SurE"/>
    <property type="match status" value="1"/>
</dbReference>
<evidence type="ECO:0000256" key="7">
    <source>
        <dbReference type="ARBA" id="ARBA00022741"/>
    </source>
</evidence>
<evidence type="ECO:0000256" key="9">
    <source>
        <dbReference type="HAMAP-Rule" id="MF_00060"/>
    </source>
</evidence>
<organism evidence="11 12">
    <name type="scientific">Marinospirillum celere</name>
    <dbReference type="NCBI Taxonomy" id="1122252"/>
    <lineage>
        <taxon>Bacteria</taxon>
        <taxon>Pseudomonadati</taxon>
        <taxon>Pseudomonadota</taxon>
        <taxon>Gammaproteobacteria</taxon>
        <taxon>Oceanospirillales</taxon>
        <taxon>Oceanospirillaceae</taxon>
        <taxon>Marinospirillum</taxon>
    </lineage>
</organism>
<dbReference type="GO" id="GO:0000166">
    <property type="term" value="F:nucleotide binding"/>
    <property type="evidence" value="ECO:0007669"/>
    <property type="project" value="UniProtKB-KW"/>
</dbReference>
<feature type="binding site" evidence="9">
    <location>
        <position position="12"/>
    </location>
    <ligand>
        <name>a divalent metal cation</name>
        <dbReference type="ChEBI" id="CHEBI:60240"/>
    </ligand>
</feature>
<dbReference type="PANTHER" id="PTHR30457">
    <property type="entry name" value="5'-NUCLEOTIDASE SURE"/>
    <property type="match status" value="1"/>
</dbReference>
<evidence type="ECO:0000313" key="11">
    <source>
        <dbReference type="EMBL" id="SFC37174.1"/>
    </source>
</evidence>
<dbReference type="GO" id="GO:0005737">
    <property type="term" value="C:cytoplasm"/>
    <property type="evidence" value="ECO:0007669"/>
    <property type="project" value="UniProtKB-SubCell"/>
</dbReference>
<comment type="subcellular location">
    <subcellularLocation>
        <location evidence="3 9">Cytoplasm</location>
    </subcellularLocation>
</comment>
<keyword evidence="6 9" id="KW-0479">Metal-binding</keyword>
<dbReference type="SUPFAM" id="SSF64167">
    <property type="entry name" value="SurE-like"/>
    <property type="match status" value="1"/>
</dbReference>
<dbReference type="Proteomes" id="UP000199058">
    <property type="component" value="Unassembled WGS sequence"/>
</dbReference>
<evidence type="ECO:0000256" key="6">
    <source>
        <dbReference type="ARBA" id="ARBA00022723"/>
    </source>
</evidence>
<dbReference type="GO" id="GO:0008253">
    <property type="term" value="F:5'-nucleotidase activity"/>
    <property type="evidence" value="ECO:0007669"/>
    <property type="project" value="UniProtKB-UniRule"/>
</dbReference>
<evidence type="ECO:0000256" key="1">
    <source>
        <dbReference type="ARBA" id="ARBA00000815"/>
    </source>
</evidence>
<evidence type="ECO:0000256" key="3">
    <source>
        <dbReference type="ARBA" id="ARBA00004496"/>
    </source>
</evidence>
<dbReference type="GO" id="GO:0004309">
    <property type="term" value="F:exopolyphosphatase activity"/>
    <property type="evidence" value="ECO:0007669"/>
    <property type="project" value="TreeGrafter"/>
</dbReference>
<dbReference type="HAMAP" id="MF_00060">
    <property type="entry name" value="SurE"/>
    <property type="match status" value="1"/>
</dbReference>
<dbReference type="InterPro" id="IPR030048">
    <property type="entry name" value="SurE"/>
</dbReference>
<comment type="function">
    <text evidence="9">Nucleotidase that shows phosphatase activity on nucleoside 5'-monophosphates.</text>
</comment>
<feature type="domain" description="Survival protein SurE-like phosphatase/nucleotidase" evidence="10">
    <location>
        <begin position="7"/>
        <end position="185"/>
    </location>
</feature>
<dbReference type="PANTHER" id="PTHR30457:SF12">
    <property type="entry name" value="5'_3'-NUCLEOTIDASE SURE"/>
    <property type="match status" value="1"/>
</dbReference>
<dbReference type="EC" id="3.1.3.5" evidence="9"/>
<dbReference type="GO" id="GO:0008254">
    <property type="term" value="F:3'-nucleotidase activity"/>
    <property type="evidence" value="ECO:0007669"/>
    <property type="project" value="TreeGrafter"/>
</dbReference>
<evidence type="ECO:0000313" key="12">
    <source>
        <dbReference type="Proteomes" id="UP000199058"/>
    </source>
</evidence>
<proteinExistence type="inferred from homology"/>
<dbReference type="InterPro" id="IPR002828">
    <property type="entry name" value="SurE-like_Pase/nucleotidase"/>
</dbReference>
<dbReference type="Gene3D" id="3.40.1210.10">
    <property type="entry name" value="Survival protein SurE-like phosphatase/nucleotidase"/>
    <property type="match status" value="1"/>
</dbReference>
<evidence type="ECO:0000256" key="8">
    <source>
        <dbReference type="ARBA" id="ARBA00022801"/>
    </source>
</evidence>